<dbReference type="Proteomes" id="UP001427805">
    <property type="component" value="Unassembled WGS sequence"/>
</dbReference>
<protein>
    <recommendedName>
        <fullName evidence="4">DUF1049 domain-containing protein</fullName>
    </recommendedName>
</protein>
<keyword evidence="1" id="KW-0812">Transmembrane</keyword>
<evidence type="ECO:0000256" key="1">
    <source>
        <dbReference type="SAM" id="Phobius"/>
    </source>
</evidence>
<evidence type="ECO:0000313" key="3">
    <source>
        <dbReference type="Proteomes" id="UP001427805"/>
    </source>
</evidence>
<feature type="transmembrane region" description="Helical" evidence="1">
    <location>
        <begin position="38"/>
        <end position="57"/>
    </location>
</feature>
<reference evidence="2 3" key="1">
    <citation type="submission" date="2024-05" db="EMBL/GenBank/DDBJ databases">
        <title>Sphingomonas sp. HF-S3 16S ribosomal RNA gene Genome sequencing and assembly.</title>
        <authorList>
            <person name="Lee H."/>
        </authorList>
    </citation>
    <scope>NUCLEOTIDE SEQUENCE [LARGE SCALE GENOMIC DNA]</scope>
    <source>
        <strain evidence="2 3">HF-S3</strain>
    </source>
</reference>
<feature type="transmembrane region" description="Helical" evidence="1">
    <location>
        <begin position="7"/>
        <end position="26"/>
    </location>
</feature>
<keyword evidence="3" id="KW-1185">Reference proteome</keyword>
<keyword evidence="1" id="KW-0472">Membrane</keyword>
<gene>
    <name evidence="2" type="ORF">TPR58_06620</name>
</gene>
<comment type="caution">
    <text evidence="2">The sequence shown here is derived from an EMBL/GenBank/DDBJ whole genome shotgun (WGS) entry which is preliminary data.</text>
</comment>
<name>A0ABV0B8V3_9SPHN</name>
<dbReference type="EMBL" id="JBDIZK010000003">
    <property type="protein sequence ID" value="MEN3746832.1"/>
    <property type="molecule type" value="Genomic_DNA"/>
</dbReference>
<keyword evidence="1" id="KW-1133">Transmembrane helix</keyword>
<accession>A0ABV0B8V3</accession>
<evidence type="ECO:0008006" key="4">
    <source>
        <dbReference type="Google" id="ProtNLM"/>
    </source>
</evidence>
<evidence type="ECO:0000313" key="2">
    <source>
        <dbReference type="EMBL" id="MEN3746832.1"/>
    </source>
</evidence>
<dbReference type="RefSeq" id="WP_346245828.1">
    <property type="nucleotide sequence ID" value="NZ_JBDIZK010000003.1"/>
</dbReference>
<proteinExistence type="predicted"/>
<organism evidence="2 3">
    <name type="scientific">Sphingomonas rustica</name>
    <dbReference type="NCBI Taxonomy" id="3103142"/>
    <lineage>
        <taxon>Bacteria</taxon>
        <taxon>Pseudomonadati</taxon>
        <taxon>Pseudomonadota</taxon>
        <taxon>Alphaproteobacteria</taxon>
        <taxon>Sphingomonadales</taxon>
        <taxon>Sphingomonadaceae</taxon>
        <taxon>Sphingomonas</taxon>
    </lineage>
</organism>
<sequence length="64" mass="6715">MTRSNLTLVLVLVVFAWLCAFLTQYLDLGAMIGVKNALLSTSIVLIGAVGLVGGIILSRGRNPA</sequence>